<sequence length="292" mass="31620">MKILSIFLVLAALTTQISGQEVKMGTTIFCVKFRDGVVVGADSRTSVSGYVSNRFATKISFVLENQELPQSMSILQASSSLLDKEHIGNNLNQNQEAVQSTTCCICRSGSAADTQNLADTVRFQLMKRQILDRASSSISNVATLIKNILLNNELQASLICAGYDQDKGGIIYSIDLGGTMMEQDDFACNGSGSGYILGHIDNVIKRKAQLGKEFSCKDMTEEEAVAFVVESIGLAIQRDGSSGGVVRIFVITKDGKKELLKIPPKPESPKEKTESSNLSKFAMPVRRISSST</sequence>
<dbReference type="GO" id="GO:0008233">
    <property type="term" value="F:peptidase activity"/>
    <property type="evidence" value="ECO:0007669"/>
    <property type="project" value="UniProtKB-KW"/>
</dbReference>
<dbReference type="GO" id="GO:0005737">
    <property type="term" value="C:cytoplasm"/>
    <property type="evidence" value="ECO:0007669"/>
    <property type="project" value="TreeGrafter"/>
</dbReference>
<dbReference type="Proteomes" id="UP001054902">
    <property type="component" value="Unassembled WGS sequence"/>
</dbReference>
<keyword evidence="1" id="KW-0963">Cytoplasm</keyword>
<evidence type="ECO:0000256" key="3">
    <source>
        <dbReference type="ARBA" id="ARBA00022801"/>
    </source>
</evidence>
<dbReference type="PANTHER" id="PTHR32194:SF0">
    <property type="entry name" value="ATP-DEPENDENT PROTEASE SUBUNIT HSLV"/>
    <property type="match status" value="1"/>
</dbReference>
<evidence type="ECO:0000256" key="1">
    <source>
        <dbReference type="ARBA" id="ARBA00022490"/>
    </source>
</evidence>
<dbReference type="GO" id="GO:0005839">
    <property type="term" value="C:proteasome core complex"/>
    <property type="evidence" value="ECO:0007669"/>
    <property type="project" value="InterPro"/>
</dbReference>
<dbReference type="EMBL" id="BLLK01000038">
    <property type="protein sequence ID" value="GFH49469.1"/>
    <property type="molecule type" value="Genomic_DNA"/>
</dbReference>
<evidence type="ECO:0000256" key="5">
    <source>
        <dbReference type="SAM" id="SignalP"/>
    </source>
</evidence>
<name>A0AAD3CRK9_9STRA</name>
<dbReference type="Pfam" id="PF00227">
    <property type="entry name" value="Proteasome"/>
    <property type="match status" value="2"/>
</dbReference>
<keyword evidence="2" id="KW-0645">Protease</keyword>
<proteinExistence type="predicted"/>
<evidence type="ECO:0000256" key="2">
    <source>
        <dbReference type="ARBA" id="ARBA00022670"/>
    </source>
</evidence>
<protein>
    <recommendedName>
        <fullName evidence="8">Proteasome endopeptidase complex</fullName>
    </recommendedName>
</protein>
<dbReference type="AlphaFoldDB" id="A0AAD3CRK9"/>
<dbReference type="GO" id="GO:0051603">
    <property type="term" value="P:proteolysis involved in protein catabolic process"/>
    <property type="evidence" value="ECO:0007669"/>
    <property type="project" value="InterPro"/>
</dbReference>
<feature type="signal peptide" evidence="5">
    <location>
        <begin position="1"/>
        <end position="19"/>
    </location>
</feature>
<keyword evidence="3" id="KW-0378">Hydrolase</keyword>
<dbReference type="SUPFAM" id="SSF56235">
    <property type="entry name" value="N-terminal nucleophile aminohydrolases (Ntn hydrolases)"/>
    <property type="match status" value="1"/>
</dbReference>
<accession>A0AAD3CRK9</accession>
<evidence type="ECO:0000313" key="6">
    <source>
        <dbReference type="EMBL" id="GFH49469.1"/>
    </source>
</evidence>
<feature type="region of interest" description="Disordered" evidence="4">
    <location>
        <begin position="260"/>
        <end position="292"/>
    </location>
</feature>
<dbReference type="InterPro" id="IPR023333">
    <property type="entry name" value="Proteasome_suB-type"/>
</dbReference>
<evidence type="ECO:0000256" key="4">
    <source>
        <dbReference type="SAM" id="MobiDB-lite"/>
    </source>
</evidence>
<evidence type="ECO:0000313" key="7">
    <source>
        <dbReference type="Proteomes" id="UP001054902"/>
    </source>
</evidence>
<keyword evidence="5" id="KW-0732">Signal</keyword>
<dbReference type="Gene3D" id="3.60.20.10">
    <property type="entry name" value="Glutamine Phosphoribosylpyrophosphate, subunit 1, domain 1"/>
    <property type="match status" value="1"/>
</dbReference>
<evidence type="ECO:0008006" key="8">
    <source>
        <dbReference type="Google" id="ProtNLM"/>
    </source>
</evidence>
<dbReference type="InterPro" id="IPR029055">
    <property type="entry name" value="Ntn_hydrolases_N"/>
</dbReference>
<feature type="chain" id="PRO_5042219358" description="Proteasome endopeptidase complex" evidence="5">
    <location>
        <begin position="20"/>
        <end position="292"/>
    </location>
</feature>
<gene>
    <name evidence="6" type="ORF">CTEN210_05945</name>
</gene>
<keyword evidence="7" id="KW-1185">Reference proteome</keyword>
<dbReference type="InterPro" id="IPR001353">
    <property type="entry name" value="Proteasome_sua/b"/>
</dbReference>
<reference evidence="6 7" key="1">
    <citation type="journal article" date="2021" name="Sci. Rep.">
        <title>The genome of the diatom Chaetoceros tenuissimus carries an ancient integrated fragment of an extant virus.</title>
        <authorList>
            <person name="Hongo Y."/>
            <person name="Kimura K."/>
            <person name="Takaki Y."/>
            <person name="Yoshida Y."/>
            <person name="Baba S."/>
            <person name="Kobayashi G."/>
            <person name="Nagasaki K."/>
            <person name="Hano T."/>
            <person name="Tomaru Y."/>
        </authorList>
    </citation>
    <scope>NUCLEOTIDE SEQUENCE [LARGE SCALE GENOMIC DNA]</scope>
    <source>
        <strain evidence="6 7">NIES-3715</strain>
    </source>
</reference>
<dbReference type="PANTHER" id="PTHR32194">
    <property type="entry name" value="METALLOPROTEASE TLDD"/>
    <property type="match status" value="1"/>
</dbReference>
<comment type="caution">
    <text evidence="6">The sequence shown here is derived from an EMBL/GenBank/DDBJ whole genome shotgun (WGS) entry which is preliminary data.</text>
</comment>
<organism evidence="6 7">
    <name type="scientific">Chaetoceros tenuissimus</name>
    <dbReference type="NCBI Taxonomy" id="426638"/>
    <lineage>
        <taxon>Eukaryota</taxon>
        <taxon>Sar</taxon>
        <taxon>Stramenopiles</taxon>
        <taxon>Ochrophyta</taxon>
        <taxon>Bacillariophyta</taxon>
        <taxon>Coscinodiscophyceae</taxon>
        <taxon>Chaetocerotophycidae</taxon>
        <taxon>Chaetocerotales</taxon>
        <taxon>Chaetocerotaceae</taxon>
        <taxon>Chaetoceros</taxon>
    </lineage>
</organism>